<evidence type="ECO:0000256" key="1">
    <source>
        <dbReference type="SAM" id="Phobius"/>
    </source>
</evidence>
<evidence type="ECO:0000313" key="3">
    <source>
        <dbReference type="Proteomes" id="UP000199409"/>
    </source>
</evidence>
<evidence type="ECO:0000313" key="2">
    <source>
        <dbReference type="EMBL" id="SEA40153.1"/>
    </source>
</evidence>
<name>A0A1H4AW80_9BACT</name>
<keyword evidence="1" id="KW-0812">Transmembrane</keyword>
<dbReference type="EMBL" id="FNQN01000005">
    <property type="protein sequence ID" value="SEA40153.1"/>
    <property type="molecule type" value="Genomic_DNA"/>
</dbReference>
<dbReference type="OrthoDB" id="9949874at2"/>
<reference evidence="2 3" key="1">
    <citation type="submission" date="2016-10" db="EMBL/GenBank/DDBJ databases">
        <authorList>
            <person name="de Groot N.N."/>
        </authorList>
    </citation>
    <scope>NUCLEOTIDE SEQUENCE [LARGE SCALE GENOMIC DNA]</scope>
    <source>
        <strain evidence="2 3">DSM 7343</strain>
    </source>
</reference>
<keyword evidence="1" id="KW-0472">Membrane</keyword>
<protein>
    <submittedName>
        <fullName evidence="2">Uncharacterized protein</fullName>
    </submittedName>
</protein>
<dbReference type="RefSeq" id="WP_092347614.1">
    <property type="nucleotide sequence ID" value="NZ_FNQN01000005.1"/>
</dbReference>
<feature type="transmembrane region" description="Helical" evidence="1">
    <location>
        <begin position="96"/>
        <end position="118"/>
    </location>
</feature>
<proteinExistence type="predicted"/>
<keyword evidence="3" id="KW-1185">Reference proteome</keyword>
<keyword evidence="1" id="KW-1133">Transmembrane helix</keyword>
<organism evidence="2 3">
    <name type="scientific">Desulfuromusa kysingii</name>
    <dbReference type="NCBI Taxonomy" id="37625"/>
    <lineage>
        <taxon>Bacteria</taxon>
        <taxon>Pseudomonadati</taxon>
        <taxon>Thermodesulfobacteriota</taxon>
        <taxon>Desulfuromonadia</taxon>
        <taxon>Desulfuromonadales</taxon>
        <taxon>Geopsychrobacteraceae</taxon>
        <taxon>Desulfuromusa</taxon>
    </lineage>
</organism>
<accession>A0A1H4AW80</accession>
<dbReference type="AlphaFoldDB" id="A0A1H4AW80"/>
<gene>
    <name evidence="2" type="ORF">SAMN05660420_02008</name>
</gene>
<dbReference type="Proteomes" id="UP000199409">
    <property type="component" value="Unassembled WGS sequence"/>
</dbReference>
<sequence>MTSPVSIYAIAEMSRRAEAGNLKVRSELFRIGCNPASLSVLRQGVYLQMTYREQIVLVSPQEVLGVLRKIPRGTALPEVWERIFQHAHQLGKQQRLTYRGLMVVLFSFLAVLSFLISLKLF</sequence>